<feature type="transmembrane region" description="Helical" evidence="5">
    <location>
        <begin position="163"/>
        <end position="186"/>
    </location>
</feature>
<dbReference type="OrthoDB" id="10021984at2759"/>
<dbReference type="AlphaFoldDB" id="A0A8S3ZWX1"/>
<feature type="transmembrane region" description="Helical" evidence="5">
    <location>
        <begin position="134"/>
        <end position="151"/>
    </location>
</feature>
<feature type="transmembrane region" description="Helical" evidence="5">
    <location>
        <begin position="481"/>
        <end position="502"/>
    </location>
</feature>
<evidence type="ECO:0000256" key="2">
    <source>
        <dbReference type="ARBA" id="ARBA00022692"/>
    </source>
</evidence>
<evidence type="ECO:0000256" key="5">
    <source>
        <dbReference type="SAM" id="Phobius"/>
    </source>
</evidence>
<keyword evidence="2 5" id="KW-0812">Transmembrane</keyword>
<dbReference type="Pfam" id="PF00083">
    <property type="entry name" value="Sugar_tr"/>
    <property type="match status" value="1"/>
</dbReference>
<evidence type="ECO:0000259" key="6">
    <source>
        <dbReference type="PROSITE" id="PS50850"/>
    </source>
</evidence>
<dbReference type="PROSITE" id="PS50850">
    <property type="entry name" value="MFS"/>
    <property type="match status" value="1"/>
</dbReference>
<dbReference type="Proteomes" id="UP000678393">
    <property type="component" value="Unassembled WGS sequence"/>
</dbReference>
<feature type="transmembrane region" description="Helical" evidence="5">
    <location>
        <begin position="220"/>
        <end position="243"/>
    </location>
</feature>
<evidence type="ECO:0000256" key="3">
    <source>
        <dbReference type="ARBA" id="ARBA00022989"/>
    </source>
</evidence>
<dbReference type="InterPro" id="IPR036259">
    <property type="entry name" value="MFS_trans_sf"/>
</dbReference>
<feature type="transmembrane region" description="Helical" evidence="5">
    <location>
        <begin position="249"/>
        <end position="267"/>
    </location>
</feature>
<keyword evidence="4 5" id="KW-0472">Membrane</keyword>
<evidence type="ECO:0000256" key="4">
    <source>
        <dbReference type="ARBA" id="ARBA00023136"/>
    </source>
</evidence>
<dbReference type="GO" id="GO:0016020">
    <property type="term" value="C:membrane"/>
    <property type="evidence" value="ECO:0007669"/>
    <property type="project" value="UniProtKB-SubCell"/>
</dbReference>
<feature type="domain" description="Major facilitator superfamily (MFS) profile" evidence="6">
    <location>
        <begin position="88"/>
        <end position="507"/>
    </location>
</feature>
<comment type="caution">
    <text evidence="7">The sequence shown here is derived from an EMBL/GenBank/DDBJ whole genome shotgun (WGS) entry which is preliminary data.</text>
</comment>
<feature type="transmembrane region" description="Helical" evidence="5">
    <location>
        <begin position="415"/>
        <end position="438"/>
    </location>
</feature>
<feature type="transmembrane region" description="Helical" evidence="5">
    <location>
        <begin position="326"/>
        <end position="347"/>
    </location>
</feature>
<dbReference type="InterPro" id="IPR020846">
    <property type="entry name" value="MFS_dom"/>
</dbReference>
<dbReference type="EMBL" id="CAJHNH020006890">
    <property type="protein sequence ID" value="CAG5134163.1"/>
    <property type="molecule type" value="Genomic_DNA"/>
</dbReference>
<feature type="transmembrane region" description="Helical" evidence="5">
    <location>
        <begin position="392"/>
        <end position="409"/>
    </location>
</feature>
<protein>
    <recommendedName>
        <fullName evidence="6">Major facilitator superfamily (MFS) profile domain-containing protein</fullName>
    </recommendedName>
</protein>
<organism evidence="7 8">
    <name type="scientific">Candidula unifasciata</name>
    <dbReference type="NCBI Taxonomy" id="100452"/>
    <lineage>
        <taxon>Eukaryota</taxon>
        <taxon>Metazoa</taxon>
        <taxon>Spiralia</taxon>
        <taxon>Lophotrochozoa</taxon>
        <taxon>Mollusca</taxon>
        <taxon>Gastropoda</taxon>
        <taxon>Heterobranchia</taxon>
        <taxon>Euthyneura</taxon>
        <taxon>Panpulmonata</taxon>
        <taxon>Eupulmonata</taxon>
        <taxon>Stylommatophora</taxon>
        <taxon>Helicina</taxon>
        <taxon>Helicoidea</taxon>
        <taxon>Geomitridae</taxon>
        <taxon>Candidula</taxon>
    </lineage>
</organism>
<dbReference type="SUPFAM" id="SSF103473">
    <property type="entry name" value="MFS general substrate transporter"/>
    <property type="match status" value="1"/>
</dbReference>
<keyword evidence="3 5" id="KW-1133">Transmembrane helix</keyword>
<dbReference type="PANTHER" id="PTHR24064">
    <property type="entry name" value="SOLUTE CARRIER FAMILY 22 MEMBER"/>
    <property type="match status" value="1"/>
</dbReference>
<dbReference type="GO" id="GO:0022857">
    <property type="term" value="F:transmembrane transporter activity"/>
    <property type="evidence" value="ECO:0007669"/>
    <property type="project" value="InterPro"/>
</dbReference>
<evidence type="ECO:0000313" key="8">
    <source>
        <dbReference type="Proteomes" id="UP000678393"/>
    </source>
</evidence>
<name>A0A8S3ZWX1_9EUPU</name>
<keyword evidence="8" id="KW-1185">Reference proteome</keyword>
<dbReference type="InterPro" id="IPR005828">
    <property type="entry name" value="MFS_sugar_transport-like"/>
</dbReference>
<evidence type="ECO:0000256" key="1">
    <source>
        <dbReference type="ARBA" id="ARBA00004141"/>
    </source>
</evidence>
<sequence length="559" mass="61813">MKFDDVLAEVGEFGPYQKRLYHLLCLVGINAAFQVLSVIFTLAIPEHRCAIPDLLNDTYESQGDWHDVLAKQMIPWSNETQTFSKCTVFRRDEVSSFYTNETTGCNKWVYKKDPFQSTFITEDNLVCEKINLRTYANMIMMGGMMFGAIFMGSLSDLVGRKKVLMLGIVGNLGTSVALAFMTSYIPFVVVRVLIMIFGSGMFLTSFVIGLEIVGPSKRTIAGIVIEIYWVVGMFIMTGLAYGLRHWNHLQLALSVPSVFFLLYIFIIPESPRWLISKGRREEASKVIQRIARGNGVTLSEKTAALQEVELEGQGEKIWQMFTTPVLLIRCLVIFFNWTVASMVYYGLNLNVGSLYGDIYLNFFLSALVELAAYIVCLRFLDTPGRKPLQCAAMLTGGVACICTLFPVIYNAPGWVTVMMSLIGKFGASAAFAIIYVFSAELFPTVMRNSGMGLSSFSARIGGILAPFIADIGNVIEGDFAVALPLIIFGVVSIAAGLLALLLPETAYRKLPDTVEDAKQFGRDDIGGKNSYNLTKTDKEASPVTNGAVNRAFTLDEQNK</sequence>
<gene>
    <name evidence="7" type="ORF">CUNI_LOCUS19721</name>
</gene>
<dbReference type="CDD" id="cd17317">
    <property type="entry name" value="MFS_SLC22"/>
    <property type="match status" value="1"/>
</dbReference>
<feature type="transmembrane region" description="Helical" evidence="5">
    <location>
        <begin position="192"/>
        <end position="213"/>
    </location>
</feature>
<reference evidence="7" key="1">
    <citation type="submission" date="2021-04" db="EMBL/GenBank/DDBJ databases">
        <authorList>
            <consortium name="Molecular Ecology Group"/>
        </authorList>
    </citation>
    <scope>NUCLEOTIDE SEQUENCE</scope>
</reference>
<feature type="transmembrane region" description="Helical" evidence="5">
    <location>
        <begin position="450"/>
        <end position="469"/>
    </location>
</feature>
<comment type="subcellular location">
    <subcellularLocation>
        <location evidence="1">Membrane</location>
        <topology evidence="1">Multi-pass membrane protein</topology>
    </subcellularLocation>
</comment>
<proteinExistence type="predicted"/>
<evidence type="ECO:0000313" key="7">
    <source>
        <dbReference type="EMBL" id="CAG5134163.1"/>
    </source>
</evidence>
<feature type="transmembrane region" description="Helical" evidence="5">
    <location>
        <begin position="20"/>
        <end position="44"/>
    </location>
</feature>
<dbReference type="Gene3D" id="1.20.1250.20">
    <property type="entry name" value="MFS general substrate transporter like domains"/>
    <property type="match status" value="1"/>
</dbReference>
<accession>A0A8S3ZWX1</accession>
<feature type="transmembrane region" description="Helical" evidence="5">
    <location>
        <begin position="359"/>
        <end position="380"/>
    </location>
</feature>